<protein>
    <submittedName>
        <fullName evidence="2">Uncharacterized protein</fullName>
    </submittedName>
</protein>
<dbReference type="AlphaFoldDB" id="A0A6J4VU93"/>
<dbReference type="EMBL" id="CADCWN010000350">
    <property type="protein sequence ID" value="CAA9588436.1"/>
    <property type="molecule type" value="Genomic_DNA"/>
</dbReference>
<reference evidence="2" key="1">
    <citation type="submission" date="2020-02" db="EMBL/GenBank/DDBJ databases">
        <authorList>
            <person name="Meier V. D."/>
        </authorList>
    </citation>
    <scope>NUCLEOTIDE SEQUENCE</scope>
    <source>
        <strain evidence="2">AVDCRST_MAG18</strain>
    </source>
</reference>
<accession>A0A6J4VU93</accession>
<feature type="compositionally biased region" description="Polar residues" evidence="1">
    <location>
        <begin position="35"/>
        <end position="45"/>
    </location>
</feature>
<feature type="compositionally biased region" description="Basic and acidic residues" evidence="1">
    <location>
        <begin position="69"/>
        <end position="80"/>
    </location>
</feature>
<feature type="region of interest" description="Disordered" evidence="1">
    <location>
        <begin position="1"/>
        <end position="80"/>
    </location>
</feature>
<feature type="compositionally biased region" description="Basic and acidic residues" evidence="1">
    <location>
        <begin position="1"/>
        <end position="21"/>
    </location>
</feature>
<organism evidence="2">
    <name type="scientific">uncultured Thermomicrobiales bacterium</name>
    <dbReference type="NCBI Taxonomy" id="1645740"/>
    <lineage>
        <taxon>Bacteria</taxon>
        <taxon>Pseudomonadati</taxon>
        <taxon>Thermomicrobiota</taxon>
        <taxon>Thermomicrobia</taxon>
        <taxon>Thermomicrobiales</taxon>
        <taxon>environmental samples</taxon>
    </lineage>
</organism>
<gene>
    <name evidence="2" type="ORF">AVDCRST_MAG18-4373</name>
</gene>
<proteinExistence type="predicted"/>
<evidence type="ECO:0000313" key="2">
    <source>
        <dbReference type="EMBL" id="CAA9588436.1"/>
    </source>
</evidence>
<evidence type="ECO:0000256" key="1">
    <source>
        <dbReference type="SAM" id="MobiDB-lite"/>
    </source>
</evidence>
<sequence length="80" mass="8274">MSDKDRTDEAARFAADPRTDGGKAPGATGRDTDHNLAQQSGSLTGQGDAVDTEESAGIIDETAGTTAGRRVDGREPKREG</sequence>
<name>A0A6J4VU93_9BACT</name>